<accession>A0A4R6TNN8</accession>
<protein>
    <submittedName>
        <fullName evidence="2">Endonuclease/exonuclease/phosphatase family metal-dependent hydrolase</fullName>
    </submittedName>
</protein>
<dbReference type="PANTHER" id="PTHR12121">
    <property type="entry name" value="CARBON CATABOLITE REPRESSOR PROTEIN 4"/>
    <property type="match status" value="1"/>
</dbReference>
<evidence type="ECO:0000313" key="2">
    <source>
        <dbReference type="EMBL" id="TDQ32875.1"/>
    </source>
</evidence>
<keyword evidence="2" id="KW-0269">Exonuclease</keyword>
<keyword evidence="2" id="KW-0540">Nuclease</keyword>
<dbReference type="AlphaFoldDB" id="A0A4R6TNN8"/>
<name>A0A4R6TNN8_9FLAO</name>
<proteinExistence type="predicted"/>
<dbReference type="InterPro" id="IPR005135">
    <property type="entry name" value="Endo/exonuclease/phosphatase"/>
</dbReference>
<comment type="caution">
    <text evidence="2">The sequence shown here is derived from an EMBL/GenBank/DDBJ whole genome shotgun (WGS) entry which is preliminary data.</text>
</comment>
<feature type="domain" description="Endonuclease/exonuclease/phosphatase" evidence="1">
    <location>
        <begin position="27"/>
        <end position="270"/>
    </location>
</feature>
<keyword evidence="2" id="KW-0255">Endonuclease</keyword>
<dbReference type="Pfam" id="PF03372">
    <property type="entry name" value="Exo_endo_phos"/>
    <property type="match status" value="1"/>
</dbReference>
<dbReference type="OrthoDB" id="9793162at2"/>
<evidence type="ECO:0000259" key="1">
    <source>
        <dbReference type="Pfam" id="PF03372"/>
    </source>
</evidence>
<dbReference type="PANTHER" id="PTHR12121:SF36">
    <property type="entry name" value="ENDONUCLEASE_EXONUCLEASE_PHOSPHATASE DOMAIN-CONTAINING PROTEIN"/>
    <property type="match status" value="1"/>
</dbReference>
<dbReference type="CDD" id="cd09083">
    <property type="entry name" value="EEP-1"/>
    <property type="match status" value="1"/>
</dbReference>
<dbReference type="InterPro" id="IPR036691">
    <property type="entry name" value="Endo/exonu/phosph_ase_sf"/>
</dbReference>
<dbReference type="InterPro" id="IPR050410">
    <property type="entry name" value="CCR4/nocturin_mRNA_transcr"/>
</dbReference>
<gene>
    <name evidence="2" type="ORF">CLV82_0712</name>
</gene>
<reference evidence="2 3" key="1">
    <citation type="submission" date="2019-03" db="EMBL/GenBank/DDBJ databases">
        <title>Genomic Encyclopedia of Archaeal and Bacterial Type Strains, Phase II (KMG-II): from individual species to whole genera.</title>
        <authorList>
            <person name="Goeker M."/>
        </authorList>
    </citation>
    <scope>NUCLEOTIDE SEQUENCE [LARGE SCALE GENOMIC DNA]</scope>
    <source>
        <strain evidence="2 3">DSM 18435</strain>
    </source>
</reference>
<dbReference type="SUPFAM" id="SSF56219">
    <property type="entry name" value="DNase I-like"/>
    <property type="match status" value="1"/>
</dbReference>
<dbReference type="Proteomes" id="UP000295468">
    <property type="component" value="Unassembled WGS sequence"/>
</dbReference>
<dbReference type="GO" id="GO:0000175">
    <property type="term" value="F:3'-5'-RNA exonuclease activity"/>
    <property type="evidence" value="ECO:0007669"/>
    <property type="project" value="TreeGrafter"/>
</dbReference>
<sequence>MSIQKKKLCIILVLMCGLLNSQDLKVITYNIRYDNPRDSLDGWEQRKAFLSSQLYFLQPDLFGTQEGLHHQLEDLTASLPGYRYFGKGRDQGDERGEFSAIFYREDKLTLHENGTFWLSETPAIPSIGWDAALNRVCTYGLFSDKGSQKKFYVFNAHLDHRGEMARQKSLDLIMDKIKDLNKSNHPVILMGDFNLEPGHPSIKKLSGNMEDAHESAPTRFKGPAGTFNSFDMAEVPSRRIDYIFLSPGDFSVENYRIISEIVNGRYPSDHFPVMAGLNFIN</sequence>
<dbReference type="GO" id="GO:0004519">
    <property type="term" value="F:endonuclease activity"/>
    <property type="evidence" value="ECO:0007669"/>
    <property type="project" value="UniProtKB-KW"/>
</dbReference>
<keyword evidence="3" id="KW-1185">Reference proteome</keyword>
<organism evidence="2 3">
    <name type="scientific">Zeaxanthinibacter enoshimensis</name>
    <dbReference type="NCBI Taxonomy" id="392009"/>
    <lineage>
        <taxon>Bacteria</taxon>
        <taxon>Pseudomonadati</taxon>
        <taxon>Bacteroidota</taxon>
        <taxon>Flavobacteriia</taxon>
        <taxon>Flavobacteriales</taxon>
        <taxon>Flavobacteriaceae</taxon>
        <taxon>Zeaxanthinibacter</taxon>
    </lineage>
</organism>
<evidence type="ECO:0000313" key="3">
    <source>
        <dbReference type="Proteomes" id="UP000295468"/>
    </source>
</evidence>
<dbReference type="EMBL" id="SNYI01000001">
    <property type="protein sequence ID" value="TDQ32875.1"/>
    <property type="molecule type" value="Genomic_DNA"/>
</dbReference>
<keyword evidence="2" id="KW-0378">Hydrolase</keyword>
<dbReference type="Gene3D" id="3.60.10.10">
    <property type="entry name" value="Endonuclease/exonuclease/phosphatase"/>
    <property type="match status" value="1"/>
</dbReference>